<gene>
    <name evidence="2" type="ORF">NFI99_30795</name>
</gene>
<dbReference type="PANTHER" id="PTHR37549:SF1">
    <property type="entry name" value="LIPOPROTEIN LPRI"/>
    <property type="match status" value="1"/>
</dbReference>
<dbReference type="EMBL" id="CP099587">
    <property type="protein sequence ID" value="USS45941.1"/>
    <property type="molecule type" value="Genomic_DNA"/>
</dbReference>
<reference evidence="2" key="1">
    <citation type="submission" date="2022-06" db="EMBL/GenBank/DDBJ databases">
        <title>Draft genome sequence of Burkholderia glumae strain GR20004 isolated from rice panicle showing bacterial panicle blight.</title>
        <authorList>
            <person name="Choi S.Y."/>
            <person name="Lee Y.H."/>
        </authorList>
    </citation>
    <scope>NUCLEOTIDE SEQUENCE</scope>
    <source>
        <strain evidence="2">GR20004</strain>
    </source>
</reference>
<dbReference type="InterPro" id="IPR052755">
    <property type="entry name" value="Lysozyme_Inhibitor_LprI"/>
</dbReference>
<organism evidence="2 3">
    <name type="scientific">Burkholderia glumae</name>
    <name type="common">Pseudomonas glumae</name>
    <dbReference type="NCBI Taxonomy" id="337"/>
    <lineage>
        <taxon>Bacteria</taxon>
        <taxon>Pseudomonadati</taxon>
        <taxon>Pseudomonadota</taxon>
        <taxon>Betaproteobacteria</taxon>
        <taxon>Burkholderiales</taxon>
        <taxon>Burkholderiaceae</taxon>
        <taxon>Burkholderia</taxon>
    </lineage>
</organism>
<dbReference type="RefSeq" id="WP_232734537.1">
    <property type="nucleotide sequence ID" value="NZ_CP021074.1"/>
</dbReference>
<proteinExistence type="predicted"/>
<evidence type="ECO:0000313" key="3">
    <source>
        <dbReference type="Proteomes" id="UP001056386"/>
    </source>
</evidence>
<evidence type="ECO:0000256" key="1">
    <source>
        <dbReference type="SAM" id="MobiDB-lite"/>
    </source>
</evidence>
<sequence length="121" mass="13159">MARAFFISVITNGRHGTPICASRALREQDVEMAVRFEMLTGLVAMGTRGDMQDAQQAWRQRRAACGASRTCLAAAYRDRIAALEPQDQQLKSRGPFRSGHGAAVPPALSPRPVPAAAARRR</sequence>
<name>A0ABY5BHK9_BURGL</name>
<keyword evidence="3" id="KW-1185">Reference proteome</keyword>
<evidence type="ECO:0000313" key="2">
    <source>
        <dbReference type="EMBL" id="USS45941.1"/>
    </source>
</evidence>
<accession>A0ABY5BHK9</accession>
<feature type="region of interest" description="Disordered" evidence="1">
    <location>
        <begin position="86"/>
        <end position="121"/>
    </location>
</feature>
<protein>
    <submittedName>
        <fullName evidence="2">Lysozyme inhibitor LprI family protein</fullName>
    </submittedName>
</protein>
<dbReference type="Proteomes" id="UP001056386">
    <property type="component" value="Chromosome 1"/>
</dbReference>
<dbReference type="PANTHER" id="PTHR37549">
    <property type="entry name" value="LIPOPROTEIN LPRI"/>
    <property type="match status" value="1"/>
</dbReference>